<protein>
    <submittedName>
        <fullName evidence="2">DUF4465 domain-containing protein</fullName>
    </submittedName>
</protein>
<gene>
    <name evidence="2" type="ORF">NG895_17945</name>
</gene>
<evidence type="ECO:0000256" key="1">
    <source>
        <dbReference type="SAM" id="SignalP"/>
    </source>
</evidence>
<dbReference type="InterPro" id="IPR018247">
    <property type="entry name" value="EF_Hand_1_Ca_BS"/>
</dbReference>
<keyword evidence="3" id="KW-1185">Reference proteome</keyword>
<keyword evidence="1" id="KW-0732">Signal</keyword>
<accession>A0A9X2FG77</accession>
<dbReference type="EMBL" id="JAMXLR010000061">
    <property type="protein sequence ID" value="MCO6045784.1"/>
    <property type="molecule type" value="Genomic_DNA"/>
</dbReference>
<dbReference type="InterPro" id="IPR027828">
    <property type="entry name" value="DUF4465"/>
</dbReference>
<dbReference type="RefSeq" id="WP_252853895.1">
    <property type="nucleotide sequence ID" value="NZ_JAMXLR010000061.1"/>
</dbReference>
<dbReference type="Proteomes" id="UP001155241">
    <property type="component" value="Unassembled WGS sequence"/>
</dbReference>
<sequence length="345" mass="36454">MTRRDWTYHVGLLLLAFGGTVTSAGAATVVDFEELSLAGTEYEDGRNLDGSFESQGALFSNNYEAFTADCCWEGFAYSRAVDTTTAGPMNQYSAFAGSGADGSSQFAVAYSGYDAGNGGAIPAISLPAGAHPLSIEVTNTTYAALSMRDGDSFAKKFGGISGNEADWFQLRIEGWSDADVLLGEVEFYLADFRSADNSQDYIVQDWTSVDLSPLAQDGVARLEFRLDSSDIHPQFGMNTPAYVAIDNLVLGQSQAGDYNGDGLVNLADYAVWRNHLGTSVPAGSGADGDGSGTVGVGDYGIWKNHFGEGGLATAIQLAVPEPPSKAMWICILGLGLGICLKRTRN</sequence>
<dbReference type="Gene3D" id="2.60.120.1350">
    <property type="entry name" value="Protein of unknown function DUF4465"/>
    <property type="match status" value="1"/>
</dbReference>
<dbReference type="SUPFAM" id="SSF63446">
    <property type="entry name" value="Type I dockerin domain"/>
    <property type="match status" value="1"/>
</dbReference>
<proteinExistence type="predicted"/>
<dbReference type="PROSITE" id="PS00018">
    <property type="entry name" value="EF_HAND_1"/>
    <property type="match status" value="1"/>
</dbReference>
<dbReference type="GO" id="GO:0000272">
    <property type="term" value="P:polysaccharide catabolic process"/>
    <property type="evidence" value="ECO:0007669"/>
    <property type="project" value="InterPro"/>
</dbReference>
<dbReference type="Pfam" id="PF14717">
    <property type="entry name" value="DUF4465"/>
    <property type="match status" value="1"/>
</dbReference>
<organism evidence="2 3">
    <name type="scientific">Aeoliella straminimaris</name>
    <dbReference type="NCBI Taxonomy" id="2954799"/>
    <lineage>
        <taxon>Bacteria</taxon>
        <taxon>Pseudomonadati</taxon>
        <taxon>Planctomycetota</taxon>
        <taxon>Planctomycetia</taxon>
        <taxon>Pirellulales</taxon>
        <taxon>Lacipirellulaceae</taxon>
        <taxon>Aeoliella</taxon>
    </lineage>
</organism>
<evidence type="ECO:0000313" key="2">
    <source>
        <dbReference type="EMBL" id="MCO6045784.1"/>
    </source>
</evidence>
<comment type="caution">
    <text evidence="2">The sequence shown here is derived from an EMBL/GenBank/DDBJ whole genome shotgun (WGS) entry which is preliminary data.</text>
</comment>
<feature type="chain" id="PRO_5040751397" evidence="1">
    <location>
        <begin position="27"/>
        <end position="345"/>
    </location>
</feature>
<dbReference type="AlphaFoldDB" id="A0A9X2FG77"/>
<name>A0A9X2FG77_9BACT</name>
<feature type="signal peptide" evidence="1">
    <location>
        <begin position="1"/>
        <end position="26"/>
    </location>
</feature>
<dbReference type="InterPro" id="IPR036439">
    <property type="entry name" value="Dockerin_dom_sf"/>
</dbReference>
<dbReference type="Gene3D" id="1.10.1330.10">
    <property type="entry name" value="Dockerin domain"/>
    <property type="match status" value="1"/>
</dbReference>
<reference evidence="2" key="1">
    <citation type="submission" date="2022-06" db="EMBL/GenBank/DDBJ databases">
        <title>Aeoliella straminimaris, a novel planctomycete from sediments.</title>
        <authorList>
            <person name="Vitorino I.R."/>
            <person name="Lage O.M."/>
        </authorList>
    </citation>
    <scope>NUCLEOTIDE SEQUENCE</scope>
    <source>
        <strain evidence="2">ICT_H6.2</strain>
    </source>
</reference>
<evidence type="ECO:0000313" key="3">
    <source>
        <dbReference type="Proteomes" id="UP001155241"/>
    </source>
</evidence>